<dbReference type="Pfam" id="PF01187">
    <property type="entry name" value="MIF"/>
    <property type="match status" value="1"/>
</dbReference>
<accession>E6U7U2</accession>
<dbReference type="PANTHER" id="PTHR11954">
    <property type="entry name" value="D-DOPACHROME DECARBOXYLASE"/>
    <property type="match status" value="1"/>
</dbReference>
<dbReference type="EC" id="5.3.2.1" evidence="8"/>
<dbReference type="InterPro" id="IPR001398">
    <property type="entry name" value="Macrophage_inhib_fac"/>
</dbReference>
<evidence type="ECO:0000256" key="8">
    <source>
        <dbReference type="ARBA" id="ARBA00039086"/>
    </source>
</evidence>
<dbReference type="STRING" id="663278.Ethha_2722"/>
<evidence type="ECO:0000256" key="11">
    <source>
        <dbReference type="ARBA" id="ARBA00042730"/>
    </source>
</evidence>
<evidence type="ECO:0000256" key="6">
    <source>
        <dbReference type="ARBA" id="ARBA00036823"/>
    </source>
</evidence>
<reference evidence="12 13" key="1">
    <citation type="submission" date="2010-12" db="EMBL/GenBank/DDBJ databases">
        <title>Complete sequence of Ethanoligenens harbinense YUAN-3.</title>
        <authorList>
            <person name="Lucas S."/>
            <person name="Copeland A."/>
            <person name="Lapidus A."/>
            <person name="Cheng J.-F."/>
            <person name="Bruce D."/>
            <person name="Goodwin L."/>
            <person name="Pitluck S."/>
            <person name="Chertkov O."/>
            <person name="Misra M."/>
            <person name="Detter J.C."/>
            <person name="Han C."/>
            <person name="Tapia R."/>
            <person name="Land M."/>
            <person name="Hauser L."/>
            <person name="Jeffries C."/>
            <person name="Kyrpides N."/>
            <person name="Ivanova N."/>
            <person name="Mikhailova N."/>
            <person name="Wang A."/>
            <person name="Mouttaki H."/>
            <person name="He Z."/>
            <person name="Zhou J."/>
            <person name="Hemme C.L."/>
            <person name="Woyke T."/>
        </authorList>
    </citation>
    <scope>NUCLEOTIDE SEQUENCE [LARGE SCALE GENOMIC DNA]</scope>
    <source>
        <strain evidence="13">DSM 18485 / JCM 12961 / CGMCC 1.5033 / YUAN-3</strain>
    </source>
</reference>
<dbReference type="SUPFAM" id="SSF55331">
    <property type="entry name" value="Tautomerase/MIF"/>
    <property type="match status" value="1"/>
</dbReference>
<evidence type="ECO:0000256" key="9">
    <source>
        <dbReference type="ARBA" id="ARBA00041631"/>
    </source>
</evidence>
<dbReference type="eggNOG" id="COG1942">
    <property type="taxonomic scope" value="Bacteria"/>
</dbReference>
<evidence type="ECO:0000256" key="5">
    <source>
        <dbReference type="ARBA" id="ARBA00036735"/>
    </source>
</evidence>
<keyword evidence="4" id="KW-0413">Isomerase</keyword>
<dbReference type="RefSeq" id="WP_013486558.1">
    <property type="nucleotide sequence ID" value="NC_014828.1"/>
</dbReference>
<evidence type="ECO:0000256" key="3">
    <source>
        <dbReference type="ARBA" id="ARBA00022525"/>
    </source>
</evidence>
<comment type="catalytic activity">
    <reaction evidence="5">
        <text>3-phenylpyruvate = enol-phenylpyruvate</text>
        <dbReference type="Rhea" id="RHEA:17097"/>
        <dbReference type="ChEBI" id="CHEBI:16815"/>
        <dbReference type="ChEBI" id="CHEBI:18005"/>
        <dbReference type="EC" id="5.3.2.1"/>
    </reaction>
</comment>
<dbReference type="EMBL" id="CP002400">
    <property type="protein sequence ID" value="ADU28215.1"/>
    <property type="molecule type" value="Genomic_DNA"/>
</dbReference>
<dbReference type="InterPro" id="IPR014347">
    <property type="entry name" value="Tautomerase/MIF_sf"/>
</dbReference>
<keyword evidence="13" id="KW-1185">Reference proteome</keyword>
<comment type="subcellular location">
    <subcellularLocation>
        <location evidence="1">Secreted</location>
    </subcellularLocation>
</comment>
<evidence type="ECO:0000256" key="1">
    <source>
        <dbReference type="ARBA" id="ARBA00004613"/>
    </source>
</evidence>
<dbReference type="Gene3D" id="3.30.429.10">
    <property type="entry name" value="Macrophage Migration Inhibitory Factor"/>
    <property type="match status" value="1"/>
</dbReference>
<proteinExistence type="predicted"/>
<evidence type="ECO:0000256" key="10">
    <source>
        <dbReference type="ARBA" id="ARBA00041912"/>
    </source>
</evidence>
<dbReference type="PANTHER" id="PTHR11954:SF6">
    <property type="entry name" value="MACROPHAGE MIGRATION INHIBITORY FACTOR"/>
    <property type="match status" value="1"/>
</dbReference>
<dbReference type="AlphaFoldDB" id="E6U7U2"/>
<dbReference type="GO" id="GO:0004167">
    <property type="term" value="F:dopachrome isomerase activity"/>
    <property type="evidence" value="ECO:0007669"/>
    <property type="project" value="UniProtKB-EC"/>
</dbReference>
<evidence type="ECO:0000256" key="4">
    <source>
        <dbReference type="ARBA" id="ARBA00023235"/>
    </source>
</evidence>
<protein>
    <recommendedName>
        <fullName evidence="11">L-dopachrome isomerase</fullName>
        <ecNumber evidence="8">5.3.2.1</ecNumber>
        <ecNumber evidence="7">5.3.3.12</ecNumber>
    </recommendedName>
    <alternativeName>
        <fullName evidence="9">L-dopachrome tautomerase</fullName>
    </alternativeName>
    <alternativeName>
        <fullName evidence="10">Phenylpyruvate tautomerase</fullName>
    </alternativeName>
</protein>
<dbReference type="GO" id="GO:0050178">
    <property type="term" value="F:phenylpyruvate tautomerase activity"/>
    <property type="evidence" value="ECO:0007669"/>
    <property type="project" value="UniProtKB-EC"/>
</dbReference>
<dbReference type="KEGG" id="eha:Ethha_2722"/>
<keyword evidence="2" id="KW-0202">Cytokine</keyword>
<evidence type="ECO:0000313" key="12">
    <source>
        <dbReference type="EMBL" id="ADU28215.1"/>
    </source>
</evidence>
<gene>
    <name evidence="12" type="ordered locus">Ethha_2722</name>
</gene>
<evidence type="ECO:0000256" key="7">
    <source>
        <dbReference type="ARBA" id="ARBA00038932"/>
    </source>
</evidence>
<organism evidence="12 13">
    <name type="scientific">Ethanoligenens harbinense (strain DSM 18485 / JCM 12961 / CGMCC 1.5033 / YUAN-3)</name>
    <dbReference type="NCBI Taxonomy" id="663278"/>
    <lineage>
        <taxon>Bacteria</taxon>
        <taxon>Bacillati</taxon>
        <taxon>Bacillota</taxon>
        <taxon>Clostridia</taxon>
        <taxon>Eubacteriales</taxon>
        <taxon>Oscillospiraceae</taxon>
        <taxon>Ethanoligenens</taxon>
    </lineage>
</organism>
<dbReference type="GO" id="GO:0005615">
    <property type="term" value="C:extracellular space"/>
    <property type="evidence" value="ECO:0007669"/>
    <property type="project" value="UniProtKB-KW"/>
</dbReference>
<dbReference type="HOGENOM" id="CLU_129906_0_0_9"/>
<name>E6U7U2_ETHHY</name>
<dbReference type="GO" id="GO:0005125">
    <property type="term" value="F:cytokine activity"/>
    <property type="evidence" value="ECO:0007669"/>
    <property type="project" value="UniProtKB-KW"/>
</dbReference>
<sequence>MPCIQTKTTVKLTSAQEDLLKVKFGKAIELLPGKSENWLMLTFEGNCHMYFKGRSEPDMAFVEVKLFGKASRQDYSKLTHELTSILHRELDINPSQIYIKYEEVSHWGWNGNNF</sequence>
<keyword evidence="3" id="KW-0964">Secreted</keyword>
<evidence type="ECO:0000313" key="13">
    <source>
        <dbReference type="Proteomes" id="UP000001551"/>
    </source>
</evidence>
<evidence type="ECO:0000256" key="2">
    <source>
        <dbReference type="ARBA" id="ARBA00022514"/>
    </source>
</evidence>
<dbReference type="Proteomes" id="UP000001551">
    <property type="component" value="Chromosome"/>
</dbReference>
<dbReference type="EC" id="5.3.3.12" evidence="7"/>
<comment type="catalytic activity">
    <reaction evidence="6">
        <text>L-dopachrome = 5,6-dihydroxyindole-2-carboxylate</text>
        <dbReference type="Rhea" id="RHEA:13041"/>
        <dbReference type="ChEBI" id="CHEBI:16875"/>
        <dbReference type="ChEBI" id="CHEBI:57509"/>
        <dbReference type="EC" id="5.3.3.12"/>
    </reaction>
</comment>